<dbReference type="EMBL" id="JWZX01002499">
    <property type="protein sequence ID" value="KOO28884.1"/>
    <property type="molecule type" value="Genomic_DNA"/>
</dbReference>
<keyword evidence="1" id="KW-0472">Membrane</keyword>
<dbReference type="Proteomes" id="UP000037460">
    <property type="component" value="Unassembled WGS sequence"/>
</dbReference>
<protein>
    <submittedName>
        <fullName evidence="2">Uncharacterized protein</fullName>
    </submittedName>
</protein>
<comment type="caution">
    <text evidence="2">The sequence shown here is derived from an EMBL/GenBank/DDBJ whole genome shotgun (WGS) entry which is preliminary data.</text>
</comment>
<name>A0A0M0JQK8_9EUKA</name>
<evidence type="ECO:0000313" key="2">
    <source>
        <dbReference type="EMBL" id="KOO28884.1"/>
    </source>
</evidence>
<feature type="transmembrane region" description="Helical" evidence="1">
    <location>
        <begin position="44"/>
        <end position="63"/>
    </location>
</feature>
<keyword evidence="3" id="KW-1185">Reference proteome</keyword>
<keyword evidence="1" id="KW-0812">Transmembrane</keyword>
<gene>
    <name evidence="2" type="ORF">Ctob_005268</name>
</gene>
<accession>A0A0M0JQK8</accession>
<reference evidence="3" key="1">
    <citation type="journal article" date="2015" name="PLoS Genet.">
        <title>Genome Sequence and Transcriptome Analyses of Chrysochromulina tobin: Metabolic Tools for Enhanced Algal Fitness in the Prominent Order Prymnesiales (Haptophyceae).</title>
        <authorList>
            <person name="Hovde B.T."/>
            <person name="Deodato C.R."/>
            <person name="Hunsperger H.M."/>
            <person name="Ryken S.A."/>
            <person name="Yost W."/>
            <person name="Jha R.K."/>
            <person name="Patterson J."/>
            <person name="Monnat R.J. Jr."/>
            <person name="Barlow S.B."/>
            <person name="Starkenburg S.R."/>
            <person name="Cattolico R.A."/>
        </authorList>
    </citation>
    <scope>NUCLEOTIDE SEQUENCE</scope>
    <source>
        <strain evidence="3">CCMP291</strain>
    </source>
</reference>
<keyword evidence="1" id="KW-1133">Transmembrane helix</keyword>
<proteinExistence type="predicted"/>
<feature type="transmembrane region" description="Helical" evidence="1">
    <location>
        <begin position="70"/>
        <end position="88"/>
    </location>
</feature>
<organism evidence="2 3">
    <name type="scientific">Chrysochromulina tobinii</name>
    <dbReference type="NCBI Taxonomy" id="1460289"/>
    <lineage>
        <taxon>Eukaryota</taxon>
        <taxon>Haptista</taxon>
        <taxon>Haptophyta</taxon>
        <taxon>Prymnesiophyceae</taxon>
        <taxon>Prymnesiales</taxon>
        <taxon>Chrysochromulinaceae</taxon>
        <taxon>Chrysochromulina</taxon>
    </lineage>
</organism>
<dbReference type="AlphaFoldDB" id="A0A0M0JQK8"/>
<evidence type="ECO:0000256" key="1">
    <source>
        <dbReference type="SAM" id="Phobius"/>
    </source>
</evidence>
<sequence length="173" mass="18077">MDDVLIMLSGRIRQGMQAFMFLDVPERVETFGLLSFSCSLGGSLGTNFPTAVNLAIALLALVAARSRSDAQLLGLCVFVGCTILTDLMQLFHCSAWAGAMLMFNAVLKFGAATNAYRMVGAGGYGDDDADSGRGLPPAAPYQAPLGVDDYASLAAEAASKHVGIGDATNYRAI</sequence>
<evidence type="ECO:0000313" key="3">
    <source>
        <dbReference type="Proteomes" id="UP000037460"/>
    </source>
</evidence>